<evidence type="ECO:0000313" key="4">
    <source>
        <dbReference type="EMBL" id="RVW34179.1"/>
    </source>
</evidence>
<dbReference type="EMBL" id="QGNW01001655">
    <property type="protein sequence ID" value="RVW34179.1"/>
    <property type="molecule type" value="Genomic_DNA"/>
</dbReference>
<dbReference type="InterPro" id="IPR044824">
    <property type="entry name" value="MAIN-like"/>
</dbReference>
<evidence type="ECO:0000259" key="2">
    <source>
        <dbReference type="Pfam" id="PF03108"/>
    </source>
</evidence>
<feature type="compositionally biased region" description="Acidic residues" evidence="1">
    <location>
        <begin position="145"/>
        <end position="156"/>
    </location>
</feature>
<evidence type="ECO:0000259" key="3">
    <source>
        <dbReference type="Pfam" id="PF10536"/>
    </source>
</evidence>
<evidence type="ECO:0000256" key="1">
    <source>
        <dbReference type="SAM" id="MobiDB-lite"/>
    </source>
</evidence>
<accession>A0A438DFI1</accession>
<dbReference type="GO" id="GO:0010073">
    <property type="term" value="P:meristem maintenance"/>
    <property type="evidence" value="ECO:0007669"/>
    <property type="project" value="InterPro"/>
</dbReference>
<feature type="region of interest" description="Disordered" evidence="1">
    <location>
        <begin position="145"/>
        <end position="164"/>
    </location>
</feature>
<dbReference type="AlphaFoldDB" id="A0A438DFI1"/>
<proteinExistence type="predicted"/>
<dbReference type="InterPro" id="IPR019557">
    <property type="entry name" value="AminoTfrase-like_pln_mobile"/>
</dbReference>
<feature type="domain" description="Transposase MuDR plant" evidence="2">
    <location>
        <begin position="267"/>
        <end position="323"/>
    </location>
</feature>
<evidence type="ECO:0000313" key="5">
    <source>
        <dbReference type="Proteomes" id="UP000288805"/>
    </source>
</evidence>
<sequence>MLRTETDVKYIGDLVVIVPLDVPVSSTYEHLLSMIYSRIGIDKKQFQLVLNCRYPLKRENRFQPCPIWDDNSLSQMLKLVNTFGMDEIELYIEQVQVQPRLMGQLLGNFTQLLLGQNDNVEEFEYGSGPSSAPIAMTYECKVDEYEEECESQEGDDQSERAEDVQRDGDGMFKFIDEENNNVNVVSSFLALHKAMESEQGRYVSVDREGYDMSNNPDPEDLIEFSPVQYHLAPSLQFENVENIGNSVSSDWTPWGNANIGNLGGEFMVGQVFNSKADLQHAVKLYSISAHQEYIVVSSTTKLLVLRCKKAEQSQCRWKLHAMVVKVLFIYLHNFVIDMEYRGHSSNPDPLDTSVLVLQDRHRSHLVDSGQVCLCRNGRWILVFDLILFDLDFYGVYRIGHITLDWGLITSLVERWCLETHTFHLPVGEMTITLQDVVVILGLRIHGLPIIDTCDIDWSPTSEIKGSMISTLWLCHQFSHPLVDSDDATLERYARAFILGLIGSTLFTDKKADPLGYRWRVPLSWAQNPSRVLTFYRDQLDAQTHDQPYMGDLVAHLPVISLADQEIWRTMSPLIFFDIVEWHRPERVLRQFGLQQGIPPSCSIEQDLHSVDRRGRHKYDWGAFHAQYITLWASRAERIAMAPPMVGAMQFHDPYME</sequence>
<dbReference type="PANTHER" id="PTHR46033">
    <property type="entry name" value="PROTEIN MAIN-LIKE 2"/>
    <property type="match status" value="1"/>
</dbReference>
<name>A0A438DFI1_VITVI</name>
<comment type="caution">
    <text evidence="4">The sequence shown here is derived from an EMBL/GenBank/DDBJ whole genome shotgun (WGS) entry which is preliminary data.</text>
</comment>
<protein>
    <submittedName>
        <fullName evidence="4">Serine/threonine-protein phosphatase 7 long form-like</fullName>
    </submittedName>
</protein>
<dbReference type="Pfam" id="PF10536">
    <property type="entry name" value="PMD"/>
    <property type="match status" value="1"/>
</dbReference>
<reference evidence="4 5" key="1">
    <citation type="journal article" date="2018" name="PLoS Genet.">
        <title>Population sequencing reveals clonal diversity and ancestral inbreeding in the grapevine cultivar Chardonnay.</title>
        <authorList>
            <person name="Roach M.J."/>
            <person name="Johnson D.L."/>
            <person name="Bohlmann J."/>
            <person name="van Vuuren H.J."/>
            <person name="Jones S.J."/>
            <person name="Pretorius I.S."/>
            <person name="Schmidt S.A."/>
            <person name="Borneman A.R."/>
        </authorList>
    </citation>
    <scope>NUCLEOTIDE SEQUENCE [LARGE SCALE GENOMIC DNA]</scope>
    <source>
        <strain evidence="5">cv. Chardonnay</strain>
        <tissue evidence="4">Leaf</tissue>
    </source>
</reference>
<dbReference type="PANTHER" id="PTHR46033:SF8">
    <property type="entry name" value="PROTEIN MAINTENANCE OF MERISTEMS-LIKE"/>
    <property type="match status" value="1"/>
</dbReference>
<dbReference type="InterPro" id="IPR004332">
    <property type="entry name" value="Transposase_MuDR"/>
</dbReference>
<gene>
    <name evidence="4" type="primary">MAIL3_35</name>
    <name evidence="4" type="ORF">CK203_105997</name>
</gene>
<organism evidence="4 5">
    <name type="scientific">Vitis vinifera</name>
    <name type="common">Grape</name>
    <dbReference type="NCBI Taxonomy" id="29760"/>
    <lineage>
        <taxon>Eukaryota</taxon>
        <taxon>Viridiplantae</taxon>
        <taxon>Streptophyta</taxon>
        <taxon>Embryophyta</taxon>
        <taxon>Tracheophyta</taxon>
        <taxon>Spermatophyta</taxon>
        <taxon>Magnoliopsida</taxon>
        <taxon>eudicotyledons</taxon>
        <taxon>Gunneridae</taxon>
        <taxon>Pentapetalae</taxon>
        <taxon>rosids</taxon>
        <taxon>Vitales</taxon>
        <taxon>Vitaceae</taxon>
        <taxon>Viteae</taxon>
        <taxon>Vitis</taxon>
    </lineage>
</organism>
<dbReference type="Pfam" id="PF03108">
    <property type="entry name" value="DBD_Tnp_Mut"/>
    <property type="match status" value="1"/>
</dbReference>
<feature type="domain" description="Aminotransferase-like plant mobile" evidence="3">
    <location>
        <begin position="391"/>
        <end position="511"/>
    </location>
</feature>
<dbReference type="Proteomes" id="UP000288805">
    <property type="component" value="Unassembled WGS sequence"/>
</dbReference>